<proteinExistence type="predicted"/>
<reference evidence="2 3" key="1">
    <citation type="submission" date="2018-05" db="EMBL/GenBank/DDBJ databases">
        <title>Streptomyces venezuelae.</title>
        <authorList>
            <person name="Kim W."/>
            <person name="Lee N."/>
            <person name="Cho B.-K."/>
        </authorList>
    </citation>
    <scope>NUCLEOTIDE SEQUENCE [LARGE SCALE GENOMIC DNA]</scope>
    <source>
        <strain evidence="2 3">ATCC 14583</strain>
    </source>
</reference>
<sequence>MSPRRNRPKGAGEPSTSASTSSTGAEPSGRYGGFQSTESWQGEEWSVRHVAGASAAGKRYRCPGCDQEIPSGLAHVVAWPEHSGVDERRHWHKACWNAKDRRTTRVQRSRNAPRY</sequence>
<dbReference type="Proteomes" id="UP000323046">
    <property type="component" value="Chromosome"/>
</dbReference>
<dbReference type="RefSeq" id="WP_150172301.1">
    <property type="nucleotide sequence ID" value="NZ_CP029193.1"/>
</dbReference>
<protein>
    <submittedName>
        <fullName evidence="2">ATP/GTP-binding protein</fullName>
    </submittedName>
</protein>
<evidence type="ECO:0000313" key="3">
    <source>
        <dbReference type="Proteomes" id="UP000323046"/>
    </source>
</evidence>
<feature type="compositionally biased region" description="Low complexity" evidence="1">
    <location>
        <begin position="11"/>
        <end position="29"/>
    </location>
</feature>
<organism evidence="2 3">
    <name type="scientific">Streptomyces venezuelae</name>
    <dbReference type="NCBI Taxonomy" id="54571"/>
    <lineage>
        <taxon>Bacteria</taxon>
        <taxon>Bacillati</taxon>
        <taxon>Actinomycetota</taxon>
        <taxon>Actinomycetes</taxon>
        <taxon>Kitasatosporales</taxon>
        <taxon>Streptomycetaceae</taxon>
        <taxon>Streptomyces</taxon>
    </lineage>
</organism>
<accession>A0A5P2BG79</accession>
<dbReference type="EMBL" id="CP029193">
    <property type="protein sequence ID" value="QES29515.1"/>
    <property type="molecule type" value="Genomic_DNA"/>
</dbReference>
<feature type="region of interest" description="Disordered" evidence="1">
    <location>
        <begin position="1"/>
        <end position="43"/>
    </location>
</feature>
<keyword evidence="3" id="KW-1185">Reference proteome</keyword>
<evidence type="ECO:0000313" key="2">
    <source>
        <dbReference type="EMBL" id="QES29515.1"/>
    </source>
</evidence>
<dbReference type="AlphaFoldDB" id="A0A5P2BG79"/>
<dbReference type="OrthoDB" id="3381577at2"/>
<name>A0A5P2BG79_STRVZ</name>
<gene>
    <name evidence="2" type="ORF">DEJ47_26465</name>
</gene>
<evidence type="ECO:0000256" key="1">
    <source>
        <dbReference type="SAM" id="MobiDB-lite"/>
    </source>
</evidence>